<proteinExistence type="predicted"/>
<gene>
    <name evidence="1" type="ORF">CABS02_08235</name>
</gene>
<sequence>MDEAFTTHEGTLPFARLQFLLHLFCFPIVLPQYFSTPVPFVWRTDDNKAISDPGFQAHQASSRFLVLSKILQFDQPRPTL</sequence>
<reference evidence="1" key="1">
    <citation type="submission" date="2019-01" db="EMBL/GenBank/DDBJ databases">
        <title>Colletotrichum abscissum LGMF1257.</title>
        <authorList>
            <person name="Baroncelli R."/>
        </authorList>
    </citation>
    <scope>NUCLEOTIDE SEQUENCE</scope>
    <source>
        <strain evidence="1">Ca142</strain>
    </source>
</reference>
<name>A0A9P9XCT4_9PEZI</name>
<organism evidence="1 2">
    <name type="scientific">Colletotrichum abscissum</name>
    <dbReference type="NCBI Taxonomy" id="1671311"/>
    <lineage>
        <taxon>Eukaryota</taxon>
        <taxon>Fungi</taxon>
        <taxon>Dikarya</taxon>
        <taxon>Ascomycota</taxon>
        <taxon>Pezizomycotina</taxon>
        <taxon>Sordariomycetes</taxon>
        <taxon>Hypocreomycetidae</taxon>
        <taxon>Glomerellales</taxon>
        <taxon>Glomerellaceae</taxon>
        <taxon>Colletotrichum</taxon>
        <taxon>Colletotrichum acutatum species complex</taxon>
    </lineage>
</organism>
<evidence type="ECO:0000313" key="2">
    <source>
        <dbReference type="Proteomes" id="UP001056436"/>
    </source>
</evidence>
<comment type="caution">
    <text evidence="1">The sequence shown here is derived from an EMBL/GenBank/DDBJ whole genome shotgun (WGS) entry which is preliminary data.</text>
</comment>
<dbReference type="AlphaFoldDB" id="A0A9P9XCT4"/>
<accession>A0A9P9XCT4</accession>
<evidence type="ECO:0000313" key="1">
    <source>
        <dbReference type="EMBL" id="KAI3548401.1"/>
    </source>
</evidence>
<dbReference type="Proteomes" id="UP001056436">
    <property type="component" value="Unassembled WGS sequence"/>
</dbReference>
<keyword evidence="2" id="KW-1185">Reference proteome</keyword>
<dbReference type="EMBL" id="SDAQ01000049">
    <property type="protein sequence ID" value="KAI3548401.1"/>
    <property type="molecule type" value="Genomic_DNA"/>
</dbReference>
<protein>
    <submittedName>
        <fullName evidence="1">Uncharacterized protein</fullName>
    </submittedName>
</protein>